<reference evidence="10 11" key="1">
    <citation type="submission" date="2024-01" db="EMBL/GenBank/DDBJ databases">
        <title>Genome assemblies of Stephania.</title>
        <authorList>
            <person name="Yang L."/>
        </authorList>
    </citation>
    <scope>NUCLEOTIDE SEQUENCE [LARGE SCALE GENOMIC DNA]</scope>
    <source>
        <strain evidence="10">YNDBR</strain>
        <tissue evidence="10">Leaf</tissue>
    </source>
</reference>
<evidence type="ECO:0000259" key="9">
    <source>
        <dbReference type="SMART" id="SM00856"/>
    </source>
</evidence>
<dbReference type="EC" id="3.1.1.11" evidence="7"/>
<keyword evidence="11" id="KW-1185">Reference proteome</keyword>
<feature type="active site" evidence="6">
    <location>
        <position position="406"/>
    </location>
</feature>
<dbReference type="GO" id="GO:0045490">
    <property type="term" value="P:pectin catabolic process"/>
    <property type="evidence" value="ECO:0007669"/>
    <property type="project" value="UniProtKB-UniRule"/>
</dbReference>
<evidence type="ECO:0000256" key="7">
    <source>
        <dbReference type="RuleBase" id="RU000589"/>
    </source>
</evidence>
<dbReference type="Gene3D" id="1.20.140.40">
    <property type="entry name" value="Invertase/pectin methylesterase inhibitor family protein"/>
    <property type="match status" value="1"/>
</dbReference>
<accession>A0AAP0JYW6</accession>
<dbReference type="SUPFAM" id="SSF101148">
    <property type="entry name" value="Plant invertase/pectin methylesterase inhibitor"/>
    <property type="match status" value="1"/>
</dbReference>
<dbReference type="Pfam" id="PF04043">
    <property type="entry name" value="PMEI"/>
    <property type="match status" value="1"/>
</dbReference>
<comment type="catalytic activity">
    <reaction evidence="7">
        <text>[(1-&gt;4)-alpha-D-galacturonosyl methyl ester](n) + n H2O = [(1-&gt;4)-alpha-D-galacturonosyl](n) + n methanol + n H(+)</text>
        <dbReference type="Rhea" id="RHEA:22380"/>
        <dbReference type="Rhea" id="RHEA-COMP:14570"/>
        <dbReference type="Rhea" id="RHEA-COMP:14573"/>
        <dbReference type="ChEBI" id="CHEBI:15377"/>
        <dbReference type="ChEBI" id="CHEBI:15378"/>
        <dbReference type="ChEBI" id="CHEBI:17790"/>
        <dbReference type="ChEBI" id="CHEBI:140522"/>
        <dbReference type="ChEBI" id="CHEBI:140523"/>
        <dbReference type="EC" id="3.1.1.11"/>
    </reaction>
</comment>
<comment type="pathway">
    <text evidence="1 7">Glycan metabolism; pectin degradation; 2-dehydro-3-deoxy-D-gluconate from pectin: step 1/5.</text>
</comment>
<evidence type="ECO:0000256" key="8">
    <source>
        <dbReference type="SAM" id="MobiDB-lite"/>
    </source>
</evidence>
<dbReference type="Proteomes" id="UP001420932">
    <property type="component" value="Unassembled WGS sequence"/>
</dbReference>
<evidence type="ECO:0000256" key="4">
    <source>
        <dbReference type="ARBA" id="ARBA00022801"/>
    </source>
</evidence>
<comment type="similarity">
    <text evidence="3">In the C-terminal section; belongs to the pectinesterase family.</text>
</comment>
<proteinExistence type="inferred from homology"/>
<keyword evidence="4 7" id="KW-0378">Hydrolase</keyword>
<feature type="compositionally biased region" description="Polar residues" evidence="8">
    <location>
        <begin position="17"/>
        <end position="36"/>
    </location>
</feature>
<comment type="function">
    <text evidence="7">Acts in the modification of cell walls via demethylesterification of cell wall pectin.</text>
</comment>
<dbReference type="InterPro" id="IPR033131">
    <property type="entry name" value="Pectinesterase_Asp_AS"/>
</dbReference>
<organism evidence="10 11">
    <name type="scientific">Stephania yunnanensis</name>
    <dbReference type="NCBI Taxonomy" id="152371"/>
    <lineage>
        <taxon>Eukaryota</taxon>
        <taxon>Viridiplantae</taxon>
        <taxon>Streptophyta</taxon>
        <taxon>Embryophyta</taxon>
        <taxon>Tracheophyta</taxon>
        <taxon>Spermatophyta</taxon>
        <taxon>Magnoliopsida</taxon>
        <taxon>Ranunculales</taxon>
        <taxon>Menispermaceae</taxon>
        <taxon>Menispermoideae</taxon>
        <taxon>Cissampelideae</taxon>
        <taxon>Stephania</taxon>
    </lineage>
</organism>
<dbReference type="GO" id="GO:0004857">
    <property type="term" value="F:enzyme inhibitor activity"/>
    <property type="evidence" value="ECO:0007669"/>
    <property type="project" value="InterPro"/>
</dbReference>
<dbReference type="AlphaFoldDB" id="A0AAP0JYW6"/>
<comment type="subcellular location">
    <subcellularLocation>
        <location evidence="7">Secreted</location>
        <location evidence="7">Cell wall</location>
    </subcellularLocation>
</comment>
<evidence type="ECO:0000256" key="3">
    <source>
        <dbReference type="ARBA" id="ARBA00007786"/>
    </source>
</evidence>
<dbReference type="Gene3D" id="2.160.20.10">
    <property type="entry name" value="Single-stranded right-handed beta-helix, Pectin lyase-like"/>
    <property type="match status" value="1"/>
</dbReference>
<comment type="similarity">
    <text evidence="2">In the N-terminal section; belongs to the PMEI family.</text>
</comment>
<dbReference type="Pfam" id="PF01095">
    <property type="entry name" value="Pectinesterase"/>
    <property type="match status" value="1"/>
</dbReference>
<dbReference type="EMBL" id="JBBNAF010000005">
    <property type="protein sequence ID" value="KAK9142113.1"/>
    <property type="molecule type" value="Genomic_DNA"/>
</dbReference>
<name>A0AAP0JYW6_9MAGN</name>
<dbReference type="SMART" id="SM00856">
    <property type="entry name" value="PMEI"/>
    <property type="match status" value="1"/>
</dbReference>
<comment type="caution">
    <text evidence="10">The sequence shown here is derived from an EMBL/GenBank/DDBJ whole genome shotgun (WGS) entry which is preliminary data.</text>
</comment>
<evidence type="ECO:0000313" key="11">
    <source>
        <dbReference type="Proteomes" id="UP001420932"/>
    </source>
</evidence>
<keyword evidence="7" id="KW-0961">Cell wall biogenesis/degradation</keyword>
<evidence type="ECO:0000256" key="1">
    <source>
        <dbReference type="ARBA" id="ARBA00005184"/>
    </source>
</evidence>
<sequence length="550" mass="60307">METSANMCLAFSALSTSASPTKQNPKFTLPSSSQKPCNHYHRRHHPLESSSSRRRQPSISSRNLVFKLSLGEFPSSSSQDLAVLLEVEGRAKSLLRSGSSTWAWVMIWAKRLDPRSGEGAAAALPTNDGHLYDDLKVPSSAFLSSLRTAIDEVGRVTSIISKFIDVFGDFRLSNAVNDCMDLLDFSSDELSMTASATQNPTAKDNSTGNRRSDLRTWLSAALGNQDTCMDGFDGTNSFIKNIVGGGIGQVTSLVGELLQMVNQSWADAVVALDGSGNYSSVGDAVKAVPDSSTKRFVIYVKRGVYKENVEIKKKKWNIMLVGDGMNSTIITGNRNFVDAVAGQGFIARDITFENTAGPEKHQAVALRCDSDLSAFYKCGIRGYQDTLYAHSLRQFYRECVITGTVDFIFGNGAVVIQNCQIIARKPLPQQKNSITAQGRKDPNQNTGFSIQFCNITGDSDLLALPNSTATYLGRPWKEYSKTVIMQSYMSNVIRSEGWLEWQGNFALDTLFYGEYMNYGPGQVLVTELNGLDFMHLTVLVKPLTSQCLSS</sequence>
<evidence type="ECO:0000256" key="5">
    <source>
        <dbReference type="ARBA" id="ARBA00023085"/>
    </source>
</evidence>
<dbReference type="InterPro" id="IPR011050">
    <property type="entry name" value="Pectin_lyase_fold/virulence"/>
</dbReference>
<keyword evidence="5 7" id="KW-0063">Aspartyl esterase</keyword>
<evidence type="ECO:0000256" key="6">
    <source>
        <dbReference type="PROSITE-ProRule" id="PRU10040"/>
    </source>
</evidence>
<dbReference type="PROSITE" id="PS00503">
    <property type="entry name" value="PECTINESTERASE_2"/>
    <property type="match status" value="1"/>
</dbReference>
<dbReference type="GO" id="GO:0042545">
    <property type="term" value="P:cell wall modification"/>
    <property type="evidence" value="ECO:0007669"/>
    <property type="project" value="UniProtKB-UniRule"/>
</dbReference>
<dbReference type="CDD" id="cd15799">
    <property type="entry name" value="PMEI-like_4"/>
    <property type="match status" value="1"/>
</dbReference>
<keyword evidence="7" id="KW-0964">Secreted</keyword>
<dbReference type="InterPro" id="IPR018040">
    <property type="entry name" value="Pectinesterase_Tyr_AS"/>
</dbReference>
<keyword evidence="7" id="KW-0134">Cell wall</keyword>
<feature type="region of interest" description="Disordered" evidence="8">
    <location>
        <begin position="17"/>
        <end position="58"/>
    </location>
</feature>
<gene>
    <name evidence="10" type="ORF">Syun_011513</name>
</gene>
<protein>
    <recommendedName>
        <fullName evidence="7">Pectinesterase</fullName>
        <ecNumber evidence="7">3.1.1.11</ecNumber>
    </recommendedName>
</protein>
<dbReference type="InterPro" id="IPR035513">
    <property type="entry name" value="Invertase/methylesterase_inhib"/>
</dbReference>
<dbReference type="SUPFAM" id="SSF51126">
    <property type="entry name" value="Pectin lyase-like"/>
    <property type="match status" value="1"/>
</dbReference>
<evidence type="ECO:0000256" key="2">
    <source>
        <dbReference type="ARBA" id="ARBA00006027"/>
    </source>
</evidence>
<dbReference type="InterPro" id="IPR000070">
    <property type="entry name" value="Pectinesterase_cat"/>
</dbReference>
<evidence type="ECO:0000313" key="10">
    <source>
        <dbReference type="EMBL" id="KAK9142113.1"/>
    </source>
</evidence>
<dbReference type="FunFam" id="2.160.20.10:FF:000001">
    <property type="entry name" value="Pectinesterase"/>
    <property type="match status" value="1"/>
</dbReference>
<feature type="domain" description="Pectinesterase inhibitor" evidence="9">
    <location>
        <begin position="114"/>
        <end position="260"/>
    </location>
</feature>
<dbReference type="GO" id="GO:0030599">
    <property type="term" value="F:pectinesterase activity"/>
    <property type="evidence" value="ECO:0007669"/>
    <property type="project" value="UniProtKB-UniRule"/>
</dbReference>
<dbReference type="PROSITE" id="PS00800">
    <property type="entry name" value="PECTINESTERASE_1"/>
    <property type="match status" value="1"/>
</dbReference>
<dbReference type="InterPro" id="IPR006501">
    <property type="entry name" value="Pectinesterase_inhib_dom"/>
</dbReference>
<dbReference type="InterPro" id="IPR012334">
    <property type="entry name" value="Pectin_lyas_fold"/>
</dbReference>
<dbReference type="PANTHER" id="PTHR31707">
    <property type="entry name" value="PECTINESTERASE"/>
    <property type="match status" value="1"/>
</dbReference>